<dbReference type="InterPro" id="IPR012507">
    <property type="entry name" value="YibE_F"/>
</dbReference>
<organism evidence="2 3">
    <name type="scientific">Clostridium aminobutyricum</name>
    <dbReference type="NCBI Taxonomy" id="33953"/>
    <lineage>
        <taxon>Bacteria</taxon>
        <taxon>Bacillati</taxon>
        <taxon>Bacillota</taxon>
        <taxon>Clostridia</taxon>
        <taxon>Eubacteriales</taxon>
        <taxon>Clostridiaceae</taxon>
        <taxon>Clostridium</taxon>
    </lineage>
</organism>
<evidence type="ECO:0000313" key="2">
    <source>
        <dbReference type="EMBL" id="MBN7772178.1"/>
    </source>
</evidence>
<feature type="transmembrane region" description="Helical" evidence="1">
    <location>
        <begin position="184"/>
        <end position="205"/>
    </location>
</feature>
<protein>
    <submittedName>
        <fullName evidence="2">YibE/F family protein</fullName>
    </submittedName>
</protein>
<comment type="caution">
    <text evidence="2">The sequence shown here is derived from an EMBL/GenBank/DDBJ whole genome shotgun (WGS) entry which is preliminary data.</text>
</comment>
<gene>
    <name evidence="2" type="ORF">JYB65_02275</name>
</gene>
<dbReference type="PANTHER" id="PTHR41771:SF1">
    <property type="entry name" value="MEMBRANE PROTEIN"/>
    <property type="match status" value="1"/>
</dbReference>
<feature type="transmembrane region" description="Helical" evidence="1">
    <location>
        <begin position="307"/>
        <end position="329"/>
    </location>
</feature>
<feature type="transmembrane region" description="Helical" evidence="1">
    <location>
        <begin position="23"/>
        <end position="42"/>
    </location>
</feature>
<accession>A0A939D7D5</accession>
<dbReference type="EMBL" id="JAFJZZ010000001">
    <property type="protein sequence ID" value="MBN7772178.1"/>
    <property type="molecule type" value="Genomic_DNA"/>
</dbReference>
<sequence>MVIEQNQIGILFKKIKTLKKKEIILYLIVSIILITGVVPIFHNYNWYDTTIVKIKTVENSLSEESKESSAKEKYFNQVVIGVIMNGDYLGQNVFLQNKYSSSGVLDEKYKAREEVFIKIDSVDNGKITGSIIGFKRDKYMAVLLALFILFLFMITKKKAFFTFISLTANIAVLCYALNLNHKGHNIWVISICLALFFTFFSLILISGLKKKTFAAILSTLISLSFTMILFKIFMVFTQGVDYTYMGYIAGQNYLSDLFLSQILIGGLGAIMDIAITEASAINELVDINSKISIKDLISSGREVGHDIMGTMINIMLFTYICGIIPLIILKMKNNIELHTIIIWQVPMELYGFMIGSIGILLTIPISLTVSIIVFKKLRRSI</sequence>
<evidence type="ECO:0000313" key="3">
    <source>
        <dbReference type="Proteomes" id="UP000664545"/>
    </source>
</evidence>
<dbReference type="AlphaFoldDB" id="A0A939D7D5"/>
<proteinExistence type="predicted"/>
<feature type="transmembrane region" description="Helical" evidence="1">
    <location>
        <begin position="257"/>
        <end position="275"/>
    </location>
</feature>
<reference evidence="2" key="1">
    <citation type="submission" date="2021-02" db="EMBL/GenBank/DDBJ databases">
        <title>Abyssanaerobacter marinus gen.nov., sp., nov, anaerobic bacterium isolated from the Onnuri vent field of Indian Ocean and suggestion of Mogibacteriaceae fam. nov., and proposal of reclassification of ambiguous this family's genus member.</title>
        <authorList>
            <person name="Kim Y.J."/>
            <person name="Yang J.-A."/>
        </authorList>
    </citation>
    <scope>NUCLEOTIDE SEQUENCE</scope>
    <source>
        <strain evidence="2">DSM 2634</strain>
    </source>
</reference>
<name>A0A939D7D5_CLOAM</name>
<dbReference type="RefSeq" id="WP_206580999.1">
    <property type="nucleotide sequence ID" value="NZ_JAFJZZ010000001.1"/>
</dbReference>
<dbReference type="PANTHER" id="PTHR41771">
    <property type="entry name" value="MEMBRANE PROTEIN-RELATED"/>
    <property type="match status" value="1"/>
</dbReference>
<feature type="transmembrane region" description="Helical" evidence="1">
    <location>
        <begin position="349"/>
        <end position="374"/>
    </location>
</feature>
<keyword evidence="3" id="KW-1185">Reference proteome</keyword>
<keyword evidence="1" id="KW-0472">Membrane</keyword>
<dbReference type="Pfam" id="PF07907">
    <property type="entry name" value="YibE_F"/>
    <property type="match status" value="1"/>
</dbReference>
<evidence type="ECO:0000256" key="1">
    <source>
        <dbReference type="SAM" id="Phobius"/>
    </source>
</evidence>
<keyword evidence="1" id="KW-0812">Transmembrane</keyword>
<feature type="transmembrane region" description="Helical" evidence="1">
    <location>
        <begin position="139"/>
        <end position="155"/>
    </location>
</feature>
<feature type="transmembrane region" description="Helical" evidence="1">
    <location>
        <begin position="212"/>
        <end position="237"/>
    </location>
</feature>
<dbReference type="Proteomes" id="UP000664545">
    <property type="component" value="Unassembled WGS sequence"/>
</dbReference>
<feature type="transmembrane region" description="Helical" evidence="1">
    <location>
        <begin position="160"/>
        <end position="178"/>
    </location>
</feature>
<keyword evidence="1" id="KW-1133">Transmembrane helix</keyword>